<keyword evidence="3" id="KW-1185">Reference proteome</keyword>
<protein>
    <recommendedName>
        <fullName evidence="1">DUF7962 domain-containing protein</fullName>
    </recommendedName>
</protein>
<dbReference type="Pfam" id="PF25907">
    <property type="entry name" value="DUF7962"/>
    <property type="match status" value="1"/>
</dbReference>
<accession>A0A6G1IUF6</accession>
<feature type="domain" description="DUF7962" evidence="1">
    <location>
        <begin position="115"/>
        <end position="190"/>
    </location>
</feature>
<dbReference type="Proteomes" id="UP000799291">
    <property type="component" value="Unassembled WGS sequence"/>
</dbReference>
<dbReference type="InterPro" id="IPR036282">
    <property type="entry name" value="Glutathione-S-Trfase_C_sf"/>
</dbReference>
<gene>
    <name evidence="2" type="ORF">K458DRAFT_479280</name>
</gene>
<name>A0A6G1IUF6_9PLEO</name>
<proteinExistence type="predicted"/>
<evidence type="ECO:0000313" key="2">
    <source>
        <dbReference type="EMBL" id="KAF2681738.1"/>
    </source>
</evidence>
<dbReference type="SUPFAM" id="SSF47616">
    <property type="entry name" value="GST C-terminal domain-like"/>
    <property type="match status" value="1"/>
</dbReference>
<dbReference type="AlphaFoldDB" id="A0A6G1IUF6"/>
<evidence type="ECO:0000313" key="3">
    <source>
        <dbReference type="Proteomes" id="UP000799291"/>
    </source>
</evidence>
<dbReference type="Gene3D" id="3.40.30.110">
    <property type="match status" value="2"/>
</dbReference>
<sequence>MGSSDKLPSVPNGIVLFNYPVSPFGRRAEHRSRLCCYQEQPFILPRPDLEKLGLKYCRIPIFAIGRDIYLDTRLILRKLEEKFPDGRLGNDKLEDRFVEKLLENAGRGSSRVLGVRENMFEFFETTMLADGRKWALKTEKPSLADIEAIWPLDWLVSLERSMPPHFVPEERFPKVYAWIARVRATLDEAKSSAPKTGGVDSGDPLGIGAGTQIEIYPADWGSEHRDSGQLVALVLDEVTVAARSRDGAELRIHAPRTGFRITEIGRRAAGSSN</sequence>
<dbReference type="InterPro" id="IPR058268">
    <property type="entry name" value="DUF7962"/>
</dbReference>
<organism evidence="2 3">
    <name type="scientific">Lentithecium fluviatile CBS 122367</name>
    <dbReference type="NCBI Taxonomy" id="1168545"/>
    <lineage>
        <taxon>Eukaryota</taxon>
        <taxon>Fungi</taxon>
        <taxon>Dikarya</taxon>
        <taxon>Ascomycota</taxon>
        <taxon>Pezizomycotina</taxon>
        <taxon>Dothideomycetes</taxon>
        <taxon>Pleosporomycetidae</taxon>
        <taxon>Pleosporales</taxon>
        <taxon>Massarineae</taxon>
        <taxon>Lentitheciaceae</taxon>
        <taxon>Lentithecium</taxon>
    </lineage>
</organism>
<reference evidence="2" key="1">
    <citation type="journal article" date="2020" name="Stud. Mycol.">
        <title>101 Dothideomycetes genomes: a test case for predicting lifestyles and emergence of pathogens.</title>
        <authorList>
            <person name="Haridas S."/>
            <person name="Albert R."/>
            <person name="Binder M."/>
            <person name="Bloem J."/>
            <person name="Labutti K."/>
            <person name="Salamov A."/>
            <person name="Andreopoulos B."/>
            <person name="Baker S."/>
            <person name="Barry K."/>
            <person name="Bills G."/>
            <person name="Bluhm B."/>
            <person name="Cannon C."/>
            <person name="Castanera R."/>
            <person name="Culley D."/>
            <person name="Daum C."/>
            <person name="Ezra D."/>
            <person name="Gonzalez J."/>
            <person name="Henrissat B."/>
            <person name="Kuo A."/>
            <person name="Liang C."/>
            <person name="Lipzen A."/>
            <person name="Lutzoni F."/>
            <person name="Magnuson J."/>
            <person name="Mondo S."/>
            <person name="Nolan M."/>
            <person name="Ohm R."/>
            <person name="Pangilinan J."/>
            <person name="Park H.-J."/>
            <person name="Ramirez L."/>
            <person name="Alfaro M."/>
            <person name="Sun H."/>
            <person name="Tritt A."/>
            <person name="Yoshinaga Y."/>
            <person name="Zwiers L.-H."/>
            <person name="Turgeon B."/>
            <person name="Goodwin S."/>
            <person name="Spatafora J."/>
            <person name="Crous P."/>
            <person name="Grigoriev I."/>
        </authorList>
    </citation>
    <scope>NUCLEOTIDE SEQUENCE</scope>
    <source>
        <strain evidence="2">CBS 122367</strain>
    </source>
</reference>
<dbReference type="EMBL" id="MU005590">
    <property type="protein sequence ID" value="KAF2681738.1"/>
    <property type="molecule type" value="Genomic_DNA"/>
</dbReference>
<dbReference type="OrthoDB" id="202840at2759"/>
<evidence type="ECO:0000259" key="1">
    <source>
        <dbReference type="Pfam" id="PF25907"/>
    </source>
</evidence>